<feature type="region of interest" description="Disordered" evidence="1">
    <location>
        <begin position="30"/>
        <end position="55"/>
    </location>
</feature>
<dbReference type="EMBL" id="JBFOLK010000009">
    <property type="protein sequence ID" value="KAL2487274.1"/>
    <property type="molecule type" value="Genomic_DNA"/>
</dbReference>
<protein>
    <submittedName>
        <fullName evidence="2">Uncharacterized protein</fullName>
    </submittedName>
</protein>
<dbReference type="Proteomes" id="UP001604336">
    <property type="component" value="Unassembled WGS sequence"/>
</dbReference>
<organism evidence="2 3">
    <name type="scientific">Abeliophyllum distichum</name>
    <dbReference type="NCBI Taxonomy" id="126358"/>
    <lineage>
        <taxon>Eukaryota</taxon>
        <taxon>Viridiplantae</taxon>
        <taxon>Streptophyta</taxon>
        <taxon>Embryophyta</taxon>
        <taxon>Tracheophyta</taxon>
        <taxon>Spermatophyta</taxon>
        <taxon>Magnoliopsida</taxon>
        <taxon>eudicotyledons</taxon>
        <taxon>Gunneridae</taxon>
        <taxon>Pentapetalae</taxon>
        <taxon>asterids</taxon>
        <taxon>lamiids</taxon>
        <taxon>Lamiales</taxon>
        <taxon>Oleaceae</taxon>
        <taxon>Forsythieae</taxon>
        <taxon>Abeliophyllum</taxon>
    </lineage>
</organism>
<keyword evidence="3" id="KW-1185">Reference proteome</keyword>
<feature type="region of interest" description="Disordered" evidence="1">
    <location>
        <begin position="82"/>
        <end position="138"/>
    </location>
</feature>
<proteinExistence type="predicted"/>
<accession>A0ABD1RGU1</accession>
<evidence type="ECO:0000256" key="1">
    <source>
        <dbReference type="SAM" id="MobiDB-lite"/>
    </source>
</evidence>
<evidence type="ECO:0000313" key="3">
    <source>
        <dbReference type="Proteomes" id="UP001604336"/>
    </source>
</evidence>
<name>A0ABD1RGU1_9LAMI</name>
<reference evidence="3" key="1">
    <citation type="submission" date="2024-07" db="EMBL/GenBank/DDBJ databases">
        <title>Two chromosome-level genome assemblies of Korean endemic species Abeliophyllum distichum and Forsythia ovata (Oleaceae).</title>
        <authorList>
            <person name="Jang H."/>
        </authorList>
    </citation>
    <scope>NUCLEOTIDE SEQUENCE [LARGE SCALE GENOMIC DNA]</scope>
</reference>
<evidence type="ECO:0000313" key="2">
    <source>
        <dbReference type="EMBL" id="KAL2487274.1"/>
    </source>
</evidence>
<gene>
    <name evidence="2" type="ORF">Adt_32030</name>
</gene>
<dbReference type="AlphaFoldDB" id="A0ABD1RGU1"/>
<comment type="caution">
    <text evidence="2">The sequence shown here is derived from an EMBL/GenBank/DDBJ whole genome shotgun (WGS) entry which is preliminary data.</text>
</comment>
<sequence>MVDKKKTNRIRYADWIEFCFQEDDYVPNPRKSKPFKKAMEPKPHKKKRALNVPDEGGPKRLKFMFSSTENVSSLERVEKIPGTILVSEDSNSRDQASRGLKATFVPKDSSSEDQTSENLDMIDALDGIDGLNSSKNLL</sequence>